<evidence type="ECO:0000313" key="2">
    <source>
        <dbReference type="EMBL" id="GIY70282.1"/>
    </source>
</evidence>
<dbReference type="Proteomes" id="UP001054945">
    <property type="component" value="Unassembled WGS sequence"/>
</dbReference>
<proteinExistence type="predicted"/>
<feature type="compositionally biased region" description="Basic residues" evidence="1">
    <location>
        <begin position="71"/>
        <end position="80"/>
    </location>
</feature>
<protein>
    <submittedName>
        <fullName evidence="2">Uncharacterized protein</fullName>
    </submittedName>
</protein>
<keyword evidence="3" id="KW-1185">Reference proteome</keyword>
<feature type="region of interest" description="Disordered" evidence="1">
    <location>
        <begin position="38"/>
        <end position="80"/>
    </location>
</feature>
<dbReference type="EMBL" id="BPLR01014644">
    <property type="protein sequence ID" value="GIY70282.1"/>
    <property type="molecule type" value="Genomic_DNA"/>
</dbReference>
<accession>A0AAV4VIW2</accession>
<reference evidence="2 3" key="1">
    <citation type="submission" date="2021-06" db="EMBL/GenBank/DDBJ databases">
        <title>Caerostris extrusa draft genome.</title>
        <authorList>
            <person name="Kono N."/>
            <person name="Arakawa K."/>
        </authorList>
    </citation>
    <scope>NUCLEOTIDE SEQUENCE [LARGE SCALE GENOMIC DNA]</scope>
</reference>
<sequence>MASRPSHIGLYTPIEAPNEAAFKREQYARLREDIERKRRQIGIQPPFKGGSTTHSGARGGALPSRECKTAQHPHVRTAGR</sequence>
<organism evidence="2 3">
    <name type="scientific">Caerostris extrusa</name>
    <name type="common">Bark spider</name>
    <name type="synonym">Caerostris bankana</name>
    <dbReference type="NCBI Taxonomy" id="172846"/>
    <lineage>
        <taxon>Eukaryota</taxon>
        <taxon>Metazoa</taxon>
        <taxon>Ecdysozoa</taxon>
        <taxon>Arthropoda</taxon>
        <taxon>Chelicerata</taxon>
        <taxon>Arachnida</taxon>
        <taxon>Araneae</taxon>
        <taxon>Araneomorphae</taxon>
        <taxon>Entelegynae</taxon>
        <taxon>Araneoidea</taxon>
        <taxon>Araneidae</taxon>
        <taxon>Caerostris</taxon>
    </lineage>
</organism>
<evidence type="ECO:0000313" key="3">
    <source>
        <dbReference type="Proteomes" id="UP001054945"/>
    </source>
</evidence>
<dbReference type="AlphaFoldDB" id="A0AAV4VIW2"/>
<name>A0AAV4VIW2_CAEEX</name>
<gene>
    <name evidence="2" type="ORF">CEXT_438341</name>
</gene>
<comment type="caution">
    <text evidence="2">The sequence shown here is derived from an EMBL/GenBank/DDBJ whole genome shotgun (WGS) entry which is preliminary data.</text>
</comment>
<evidence type="ECO:0000256" key="1">
    <source>
        <dbReference type="SAM" id="MobiDB-lite"/>
    </source>
</evidence>